<evidence type="ECO:0000313" key="3">
    <source>
        <dbReference type="Proteomes" id="UP001151760"/>
    </source>
</evidence>
<accession>A0ABQ5GAG8</accession>
<sequence length="383" mass="44557">MEIDLVKMGNGCIMKYHISVVRGTGETLTLEVKSSDTVHDLKYSKLHLEFLRNWIKIFIKTVKEGNITGLEVKSSDTISMVKATTTSDWQVAKPNQRIQRKYQLGDFYAEPKRQPHFPCLIMEHLAKDEEKNVFCSINEEVRESLLNLKNTPYHSRQILYSIEYAVRVFQFISLAMCILKRAQFFVRKRSINLLALLKKKWENGCEHSLFGKIVGLMMVPLSISFPLYMRWSSQKGYYVCRINSLMLRLFASFRRRKEEKKKKPRGGVEQRSGHFMFTRGLDHLIDDILFLLLVTVTRWVDKFGSNKGWSFSLGLTLNSSKFCSRNVRGMWLGFGFSPILLFLLPLLFRRAKGRLLRLLNHIEHVCGQVDFVTSEVVLEQGRL</sequence>
<keyword evidence="3" id="KW-1185">Reference proteome</keyword>
<reference evidence="2" key="1">
    <citation type="journal article" date="2022" name="Int. J. Mol. Sci.">
        <title>Draft Genome of Tanacetum Coccineum: Genomic Comparison of Closely Related Tanacetum-Family Plants.</title>
        <authorList>
            <person name="Yamashiro T."/>
            <person name="Shiraishi A."/>
            <person name="Nakayama K."/>
            <person name="Satake H."/>
        </authorList>
    </citation>
    <scope>NUCLEOTIDE SEQUENCE</scope>
</reference>
<evidence type="ECO:0008006" key="4">
    <source>
        <dbReference type="Google" id="ProtNLM"/>
    </source>
</evidence>
<keyword evidence="1" id="KW-1133">Transmembrane helix</keyword>
<reference evidence="2" key="2">
    <citation type="submission" date="2022-01" db="EMBL/GenBank/DDBJ databases">
        <authorList>
            <person name="Yamashiro T."/>
            <person name="Shiraishi A."/>
            <person name="Satake H."/>
            <person name="Nakayama K."/>
        </authorList>
    </citation>
    <scope>NUCLEOTIDE SEQUENCE</scope>
</reference>
<organism evidence="2 3">
    <name type="scientific">Tanacetum coccineum</name>
    <dbReference type="NCBI Taxonomy" id="301880"/>
    <lineage>
        <taxon>Eukaryota</taxon>
        <taxon>Viridiplantae</taxon>
        <taxon>Streptophyta</taxon>
        <taxon>Embryophyta</taxon>
        <taxon>Tracheophyta</taxon>
        <taxon>Spermatophyta</taxon>
        <taxon>Magnoliopsida</taxon>
        <taxon>eudicotyledons</taxon>
        <taxon>Gunneridae</taxon>
        <taxon>Pentapetalae</taxon>
        <taxon>asterids</taxon>
        <taxon>campanulids</taxon>
        <taxon>Asterales</taxon>
        <taxon>Asteraceae</taxon>
        <taxon>Asteroideae</taxon>
        <taxon>Anthemideae</taxon>
        <taxon>Anthemidinae</taxon>
        <taxon>Tanacetum</taxon>
    </lineage>
</organism>
<comment type="caution">
    <text evidence="2">The sequence shown here is derived from an EMBL/GenBank/DDBJ whole genome shotgun (WGS) entry which is preliminary data.</text>
</comment>
<keyword evidence="1" id="KW-0472">Membrane</keyword>
<feature type="transmembrane region" description="Helical" evidence="1">
    <location>
        <begin position="329"/>
        <end position="348"/>
    </location>
</feature>
<gene>
    <name evidence="2" type="ORF">Tco_1031817</name>
</gene>
<protein>
    <recommendedName>
        <fullName evidence="4">Ubiquitin-like domain-containing protein</fullName>
    </recommendedName>
</protein>
<dbReference type="EMBL" id="BQNB010018267">
    <property type="protein sequence ID" value="GJT72531.1"/>
    <property type="molecule type" value="Genomic_DNA"/>
</dbReference>
<dbReference type="Proteomes" id="UP001151760">
    <property type="component" value="Unassembled WGS sequence"/>
</dbReference>
<proteinExistence type="predicted"/>
<name>A0ABQ5GAG8_9ASTR</name>
<evidence type="ECO:0000313" key="2">
    <source>
        <dbReference type="EMBL" id="GJT72531.1"/>
    </source>
</evidence>
<evidence type="ECO:0000256" key="1">
    <source>
        <dbReference type="SAM" id="Phobius"/>
    </source>
</evidence>
<keyword evidence="1" id="KW-0812">Transmembrane</keyword>